<evidence type="ECO:0000259" key="5">
    <source>
        <dbReference type="PROSITE" id="PS01124"/>
    </source>
</evidence>
<evidence type="ECO:0000256" key="4">
    <source>
        <dbReference type="SAM" id="MobiDB-lite"/>
    </source>
</evidence>
<evidence type="ECO:0000256" key="1">
    <source>
        <dbReference type="ARBA" id="ARBA00023015"/>
    </source>
</evidence>
<feature type="domain" description="HTH araC/xylS-type" evidence="5">
    <location>
        <begin position="195"/>
        <end position="293"/>
    </location>
</feature>
<dbReference type="SMART" id="SM00342">
    <property type="entry name" value="HTH_ARAC"/>
    <property type="match status" value="1"/>
</dbReference>
<keyword evidence="1" id="KW-0805">Transcription regulation</keyword>
<dbReference type="InterPro" id="IPR018062">
    <property type="entry name" value="HTH_AraC-typ_CS"/>
</dbReference>
<reference evidence="6 7" key="1">
    <citation type="submission" date="2016-10" db="EMBL/GenBank/DDBJ databases">
        <authorList>
            <person name="de Groot N.N."/>
        </authorList>
    </citation>
    <scope>NUCLEOTIDE SEQUENCE [LARGE SCALE GENOMIC DNA]</scope>
    <source>
        <strain evidence="6 7">CGMCC 1.9157</strain>
    </source>
</reference>
<gene>
    <name evidence="6" type="ORF">SAMN04488056_10859</name>
</gene>
<dbReference type="Proteomes" id="UP000199236">
    <property type="component" value="Unassembled WGS sequence"/>
</dbReference>
<evidence type="ECO:0000313" key="7">
    <source>
        <dbReference type="Proteomes" id="UP000199236"/>
    </source>
</evidence>
<evidence type="ECO:0000256" key="3">
    <source>
        <dbReference type="ARBA" id="ARBA00023163"/>
    </source>
</evidence>
<feature type="compositionally biased region" description="Basic and acidic residues" evidence="4">
    <location>
        <begin position="292"/>
        <end position="301"/>
    </location>
</feature>
<dbReference type="EMBL" id="FOVR01000008">
    <property type="protein sequence ID" value="SFO55800.1"/>
    <property type="molecule type" value="Genomic_DNA"/>
</dbReference>
<dbReference type="PANTHER" id="PTHR46796">
    <property type="entry name" value="HTH-TYPE TRANSCRIPTIONAL ACTIVATOR RHAS-RELATED"/>
    <property type="match status" value="1"/>
</dbReference>
<dbReference type="InterPro" id="IPR009057">
    <property type="entry name" value="Homeodomain-like_sf"/>
</dbReference>
<dbReference type="PROSITE" id="PS00041">
    <property type="entry name" value="HTH_ARAC_FAMILY_1"/>
    <property type="match status" value="1"/>
</dbReference>
<dbReference type="InterPro" id="IPR020449">
    <property type="entry name" value="Tscrpt_reg_AraC-type_HTH"/>
</dbReference>
<evidence type="ECO:0000313" key="6">
    <source>
        <dbReference type="EMBL" id="SFO55800.1"/>
    </source>
</evidence>
<dbReference type="Gene3D" id="1.10.10.60">
    <property type="entry name" value="Homeodomain-like"/>
    <property type="match status" value="1"/>
</dbReference>
<dbReference type="InterPro" id="IPR050204">
    <property type="entry name" value="AraC_XylS_family_regulators"/>
</dbReference>
<dbReference type="STRING" id="655353.SAMN04488056_10859"/>
<dbReference type="GO" id="GO:0003700">
    <property type="term" value="F:DNA-binding transcription factor activity"/>
    <property type="evidence" value="ECO:0007669"/>
    <property type="project" value="InterPro"/>
</dbReference>
<keyword evidence="3" id="KW-0804">Transcription</keyword>
<dbReference type="Pfam" id="PF12833">
    <property type="entry name" value="HTH_18"/>
    <property type="match status" value="1"/>
</dbReference>
<name>A0A1I5I6M3_9HYPH</name>
<accession>A0A1I5I6M3</accession>
<proteinExistence type="predicted"/>
<dbReference type="GO" id="GO:0043565">
    <property type="term" value="F:sequence-specific DNA binding"/>
    <property type="evidence" value="ECO:0007669"/>
    <property type="project" value="InterPro"/>
</dbReference>
<dbReference type="SUPFAM" id="SSF46689">
    <property type="entry name" value="Homeodomain-like"/>
    <property type="match status" value="2"/>
</dbReference>
<dbReference type="PRINTS" id="PR00032">
    <property type="entry name" value="HTHARAC"/>
</dbReference>
<dbReference type="InterPro" id="IPR018060">
    <property type="entry name" value="HTH_AraC"/>
</dbReference>
<dbReference type="AlphaFoldDB" id="A0A1I5I6M3"/>
<dbReference type="RefSeq" id="WP_175528086.1">
    <property type="nucleotide sequence ID" value="NZ_FOVR01000008.1"/>
</dbReference>
<protein>
    <submittedName>
        <fullName evidence="6">AraC-type DNA-binding protein</fullName>
    </submittedName>
</protein>
<organism evidence="6 7">
    <name type="scientific">Cohaesibacter marisflavi</name>
    <dbReference type="NCBI Taxonomy" id="655353"/>
    <lineage>
        <taxon>Bacteria</taxon>
        <taxon>Pseudomonadati</taxon>
        <taxon>Pseudomonadota</taxon>
        <taxon>Alphaproteobacteria</taxon>
        <taxon>Hyphomicrobiales</taxon>
        <taxon>Cohaesibacteraceae</taxon>
    </lineage>
</organism>
<evidence type="ECO:0000256" key="2">
    <source>
        <dbReference type="ARBA" id="ARBA00023125"/>
    </source>
</evidence>
<dbReference type="PROSITE" id="PS01124">
    <property type="entry name" value="HTH_ARAC_FAMILY_2"/>
    <property type="match status" value="1"/>
</dbReference>
<keyword evidence="7" id="KW-1185">Reference proteome</keyword>
<feature type="region of interest" description="Disordered" evidence="4">
    <location>
        <begin position="282"/>
        <end position="301"/>
    </location>
</feature>
<keyword evidence="2 6" id="KW-0238">DNA-binding</keyword>
<sequence length="301" mass="34115">MAGFQMSPTFANVAFLDGKPKHHTGIVAQELSPCFQLLLFLEGGQKFYLDDMLFDIDAGRGCRSQPQIAIIQRNKSCTLRSLPNHGDSILRKIKLSLPVDWLQTVTDAQDGGILKQFQNGQITSYLWQANCDMVQLGELIINPPPQFQESNAPESLRLYRLAKAMELLSLACMDLTNRQHQTRPLEKVHIYNQAERVRSYVVENLHADLTIETLSRETGTSKRSIQRNFKHQFGLTVSDFIRKQRLEKARQAIENQGMPIGQAAFLAGYNNQSSFTNAFKQTYGSTPKNWRRKAEPRKSGA</sequence>